<feature type="domain" description="GIY-YIG" evidence="3">
    <location>
        <begin position="6"/>
        <end position="48"/>
    </location>
</feature>
<dbReference type="GeneID" id="26795846"/>
<sequence>MTKVSGVYVLRLEQNKWYVGFSDDVNRRVQKHVRSGGSSWTRLYPVLEVYSVVPGAGTDYERLATLSLMKQCGWENVRGAGWCSAYLAYPPMELR</sequence>
<evidence type="ECO:0000259" key="3">
    <source>
        <dbReference type="Pfam" id="PF01541"/>
    </source>
</evidence>
<protein>
    <submittedName>
        <fullName evidence="4">GIY-YIG nuclease domain</fullName>
    </submittedName>
</protein>
<dbReference type="Pfam" id="PF01541">
    <property type="entry name" value="GIY-YIG"/>
    <property type="match status" value="1"/>
</dbReference>
<name>A0A0H3YEQ4_9CAUD</name>
<dbReference type="Gene3D" id="3.40.1440.10">
    <property type="entry name" value="GIY-YIG endonuclease"/>
    <property type="match status" value="1"/>
</dbReference>
<dbReference type="RefSeq" id="YP_009224690.1">
    <property type="nucleotide sequence ID" value="NC_029081.1"/>
</dbReference>
<dbReference type="InterPro" id="IPR000305">
    <property type="entry name" value="GIY-YIG_endonuc"/>
</dbReference>
<keyword evidence="5" id="KW-1185">Reference proteome</keyword>
<organism evidence="4 5">
    <name type="scientific">Pectobacterium phage Peat1</name>
    <dbReference type="NCBI Taxonomy" id="1654601"/>
    <lineage>
        <taxon>Viruses</taxon>
        <taxon>Duplodnaviria</taxon>
        <taxon>Heunggongvirae</taxon>
        <taxon>Uroviricota</taxon>
        <taxon>Caudoviricetes</taxon>
        <taxon>Autographivirales</taxon>
        <taxon>Autoscriptoviridae</taxon>
        <taxon>Corkvirinae</taxon>
        <taxon>Phimunavirus</taxon>
        <taxon>Phimunavirus peat1</taxon>
    </lineage>
</organism>
<evidence type="ECO:0000256" key="2">
    <source>
        <dbReference type="ARBA" id="ARBA00022842"/>
    </source>
</evidence>
<dbReference type="EMBL" id="KR604693">
    <property type="protein sequence ID" value="AKN21216.1"/>
    <property type="molecule type" value="Genomic_DNA"/>
</dbReference>
<accession>A0A0H3YEQ4</accession>
<dbReference type="InterPro" id="IPR035901">
    <property type="entry name" value="GIY-YIG_endonuc_sf"/>
</dbReference>
<keyword evidence="2" id="KW-0460">Magnesium</keyword>
<evidence type="ECO:0000313" key="4">
    <source>
        <dbReference type="EMBL" id="AKN21216.1"/>
    </source>
</evidence>
<proteinExistence type="predicted"/>
<evidence type="ECO:0000256" key="1">
    <source>
        <dbReference type="ARBA" id="ARBA00001946"/>
    </source>
</evidence>
<dbReference type="OrthoDB" id="27164at10239"/>
<dbReference type="KEGG" id="vg:26795846"/>
<comment type="cofactor">
    <cofactor evidence="1">
        <name>Mg(2+)</name>
        <dbReference type="ChEBI" id="CHEBI:18420"/>
    </cofactor>
</comment>
<dbReference type="SUPFAM" id="SSF82771">
    <property type="entry name" value="GIY-YIG endonuclease"/>
    <property type="match status" value="1"/>
</dbReference>
<evidence type="ECO:0000313" key="5">
    <source>
        <dbReference type="Proteomes" id="UP000203782"/>
    </source>
</evidence>
<reference evidence="4 5" key="1">
    <citation type="journal article" date="2015" name="Genome Announc.">
        <title>Complete Genome Sequence of Phytopathogenic Pectobacterium atrosepticum Bacteriophage Peat1.</title>
        <authorList>
            <person name="Kalischuk M."/>
            <person name="Hachey J."/>
            <person name="Kawchuk L."/>
        </authorList>
    </citation>
    <scope>NUCLEOTIDE SEQUENCE [LARGE SCALE GENOMIC DNA]</scope>
</reference>
<dbReference type="Proteomes" id="UP000203782">
    <property type="component" value="Segment"/>
</dbReference>